<evidence type="ECO:0000256" key="2">
    <source>
        <dbReference type="ARBA" id="ARBA00004496"/>
    </source>
</evidence>
<name>G8JR85_ERECY</name>
<comment type="subcellular location">
    <subcellularLocation>
        <location evidence="2">Cytoplasm</location>
    </subcellularLocation>
    <subcellularLocation>
        <location evidence="1">Nucleus</location>
    </subcellularLocation>
</comment>
<organism evidence="9 10">
    <name type="scientific">Eremothecium cymbalariae (strain CBS 270.75 / DBVPG 7215 / KCTC 17166 / NRRL Y-17582)</name>
    <name type="common">Yeast</name>
    <dbReference type="NCBI Taxonomy" id="931890"/>
    <lineage>
        <taxon>Eukaryota</taxon>
        <taxon>Fungi</taxon>
        <taxon>Dikarya</taxon>
        <taxon>Ascomycota</taxon>
        <taxon>Saccharomycotina</taxon>
        <taxon>Saccharomycetes</taxon>
        <taxon>Saccharomycetales</taxon>
        <taxon>Saccharomycetaceae</taxon>
        <taxon>Eremothecium</taxon>
    </lineage>
</organism>
<evidence type="ECO:0000256" key="1">
    <source>
        <dbReference type="ARBA" id="ARBA00004123"/>
    </source>
</evidence>
<evidence type="ECO:0000256" key="5">
    <source>
        <dbReference type="ARBA" id="ARBA00018400"/>
    </source>
</evidence>
<dbReference type="InParanoid" id="G8JR85"/>
<dbReference type="GO" id="GO:0051604">
    <property type="term" value="P:protein maturation"/>
    <property type="evidence" value="ECO:0007669"/>
    <property type="project" value="EnsemblFungi"/>
</dbReference>
<dbReference type="AlphaFoldDB" id="G8JR85"/>
<dbReference type="GO" id="GO:0097361">
    <property type="term" value="C:cytosolic [4Fe-4S] assembly targeting complex"/>
    <property type="evidence" value="ECO:0007669"/>
    <property type="project" value="EnsemblFungi"/>
</dbReference>
<sequence>MNDNNDWLDESDLVYGENGGNLSESQELRKLKRIHWKRGYRDGVSSAKEEALQQGFDEKFPDGCKSGFQVGEIIGRMQVLNSLFGDEDEDLRQDFHLALRELRISNVLTRSNFDNEMNILGSKPAVISKWDSILVKYSEKYCV</sequence>
<dbReference type="PANTHER" id="PTHR18829">
    <property type="entry name" value="PROTEIN YAE1 HOMOLOG"/>
    <property type="match status" value="1"/>
</dbReference>
<gene>
    <name evidence="9" type="ordered locus">Ecym_3151</name>
</gene>
<proteinExistence type="inferred from homology"/>
<dbReference type="KEGG" id="erc:Ecym_3151"/>
<keyword evidence="10" id="KW-1185">Reference proteome</keyword>
<protein>
    <recommendedName>
        <fullName evidence="5">Protein YAE1</fullName>
    </recommendedName>
    <alternativeName>
        <fullName evidence="4">Protein yae1</fullName>
    </alternativeName>
</protein>
<evidence type="ECO:0000313" key="9">
    <source>
        <dbReference type="EMBL" id="AET38654.1"/>
    </source>
</evidence>
<dbReference type="HOGENOM" id="CLU_066684_2_0_1"/>
<dbReference type="EMBL" id="CP002499">
    <property type="protein sequence ID" value="AET38654.1"/>
    <property type="molecule type" value="Genomic_DNA"/>
</dbReference>
<dbReference type="Pfam" id="PF09811">
    <property type="entry name" value="Yae1_N"/>
    <property type="match status" value="1"/>
</dbReference>
<accession>G8JR85</accession>
<dbReference type="RefSeq" id="XP_003645471.1">
    <property type="nucleotide sequence ID" value="XM_003645423.1"/>
</dbReference>
<evidence type="ECO:0000256" key="4">
    <source>
        <dbReference type="ARBA" id="ARBA00017286"/>
    </source>
</evidence>
<keyword evidence="7" id="KW-0539">Nucleus</keyword>
<evidence type="ECO:0000256" key="3">
    <source>
        <dbReference type="ARBA" id="ARBA00007096"/>
    </source>
</evidence>
<evidence type="ECO:0000256" key="7">
    <source>
        <dbReference type="ARBA" id="ARBA00023242"/>
    </source>
</evidence>
<dbReference type="GeneID" id="11470926"/>
<evidence type="ECO:0000256" key="6">
    <source>
        <dbReference type="ARBA" id="ARBA00022490"/>
    </source>
</evidence>
<dbReference type="InterPro" id="IPR038881">
    <property type="entry name" value="Yae1-like"/>
</dbReference>
<evidence type="ECO:0000259" key="8">
    <source>
        <dbReference type="Pfam" id="PF09811"/>
    </source>
</evidence>
<dbReference type="FunCoup" id="G8JR85">
    <property type="interactions" value="9"/>
</dbReference>
<dbReference type="Proteomes" id="UP000006790">
    <property type="component" value="Chromosome 3"/>
</dbReference>
<dbReference type="OrthoDB" id="20086at2759"/>
<feature type="domain" description="Essential protein Yae1 N-terminal" evidence="8">
    <location>
        <begin position="39"/>
        <end position="76"/>
    </location>
</feature>
<comment type="similarity">
    <text evidence="3">Belongs to the YAE1 family.</text>
</comment>
<dbReference type="PANTHER" id="PTHR18829:SF0">
    <property type="entry name" value="PROTEIN YAE1 HOMOLOG"/>
    <property type="match status" value="1"/>
</dbReference>
<reference evidence="10" key="1">
    <citation type="journal article" date="2012" name="G3 (Bethesda)">
        <title>Pichia sorbitophila, an interspecies yeast hybrid reveals early steps of genome resolution following polyploidization.</title>
        <authorList>
            <person name="Leh Louis V."/>
            <person name="Despons L."/>
            <person name="Friedrich A."/>
            <person name="Martin T."/>
            <person name="Durrens P."/>
            <person name="Casaregola S."/>
            <person name="Neuveglise C."/>
            <person name="Fairhead C."/>
            <person name="Marck C."/>
            <person name="Cruz J.A."/>
            <person name="Straub M.L."/>
            <person name="Kugler V."/>
            <person name="Sacerdot C."/>
            <person name="Uzunov Z."/>
            <person name="Thierry A."/>
            <person name="Weiss S."/>
            <person name="Bleykasten C."/>
            <person name="De Montigny J."/>
            <person name="Jacques N."/>
            <person name="Jung P."/>
            <person name="Lemaire M."/>
            <person name="Mallet S."/>
            <person name="Morel G."/>
            <person name="Richard G.F."/>
            <person name="Sarkar A."/>
            <person name="Savel G."/>
            <person name="Schacherer J."/>
            <person name="Seret M.L."/>
            <person name="Talla E."/>
            <person name="Samson G."/>
            <person name="Jubin C."/>
            <person name="Poulain J."/>
            <person name="Vacherie B."/>
            <person name="Barbe V."/>
            <person name="Pelletier E."/>
            <person name="Sherman D.J."/>
            <person name="Westhof E."/>
            <person name="Weissenbach J."/>
            <person name="Baret P.V."/>
            <person name="Wincker P."/>
            <person name="Gaillardin C."/>
            <person name="Dujon B."/>
            <person name="Souciet J.L."/>
        </authorList>
    </citation>
    <scope>NUCLEOTIDE SEQUENCE [LARGE SCALE GENOMIC DNA]</scope>
    <source>
        <strain evidence="10">CBS 270.75 / DBVPG 7215 / KCTC 17166 / NRRL Y-17582</strain>
    </source>
</reference>
<dbReference type="GO" id="GO:0030674">
    <property type="term" value="F:protein-macromolecule adaptor activity"/>
    <property type="evidence" value="ECO:0007669"/>
    <property type="project" value="EnsemblFungi"/>
</dbReference>
<dbReference type="GO" id="GO:0062092">
    <property type="term" value="C:Yae1-Lto1 complex"/>
    <property type="evidence" value="ECO:0007669"/>
    <property type="project" value="EnsemblFungi"/>
</dbReference>
<keyword evidence="6" id="KW-0963">Cytoplasm</keyword>
<dbReference type="OMA" id="CKNNEAP"/>
<dbReference type="eggNOG" id="KOG4774">
    <property type="taxonomic scope" value="Eukaryota"/>
</dbReference>
<dbReference type="STRING" id="931890.G8JR85"/>
<dbReference type="GO" id="GO:0005634">
    <property type="term" value="C:nucleus"/>
    <property type="evidence" value="ECO:0007669"/>
    <property type="project" value="UniProtKB-SubCell"/>
</dbReference>
<evidence type="ECO:0000313" key="10">
    <source>
        <dbReference type="Proteomes" id="UP000006790"/>
    </source>
</evidence>
<dbReference type="InterPro" id="IPR019191">
    <property type="entry name" value="Essential_protein_Yae1_N"/>
</dbReference>